<evidence type="ECO:0000313" key="2">
    <source>
        <dbReference type="Proteomes" id="UP000828390"/>
    </source>
</evidence>
<reference evidence="1" key="1">
    <citation type="journal article" date="2019" name="bioRxiv">
        <title>The Genome of the Zebra Mussel, Dreissena polymorpha: A Resource for Invasive Species Research.</title>
        <authorList>
            <person name="McCartney M.A."/>
            <person name="Auch B."/>
            <person name="Kono T."/>
            <person name="Mallez S."/>
            <person name="Zhang Y."/>
            <person name="Obille A."/>
            <person name="Becker A."/>
            <person name="Abrahante J.E."/>
            <person name="Garbe J."/>
            <person name="Badalamenti J.P."/>
            <person name="Herman A."/>
            <person name="Mangelson H."/>
            <person name="Liachko I."/>
            <person name="Sullivan S."/>
            <person name="Sone E.D."/>
            <person name="Koren S."/>
            <person name="Silverstein K.A.T."/>
            <person name="Beckman K.B."/>
            <person name="Gohl D.M."/>
        </authorList>
    </citation>
    <scope>NUCLEOTIDE SEQUENCE</scope>
    <source>
        <strain evidence="1">Duluth1</strain>
        <tissue evidence="1">Whole animal</tissue>
    </source>
</reference>
<name>A0A9D4DDX0_DREPO</name>
<dbReference type="Proteomes" id="UP000828390">
    <property type="component" value="Unassembled WGS sequence"/>
</dbReference>
<comment type="caution">
    <text evidence="1">The sequence shown here is derived from an EMBL/GenBank/DDBJ whole genome shotgun (WGS) entry which is preliminary data.</text>
</comment>
<accession>A0A9D4DDX0</accession>
<evidence type="ECO:0000313" key="1">
    <source>
        <dbReference type="EMBL" id="KAH3747569.1"/>
    </source>
</evidence>
<dbReference type="AlphaFoldDB" id="A0A9D4DDX0"/>
<keyword evidence="2" id="KW-1185">Reference proteome</keyword>
<reference evidence="1" key="2">
    <citation type="submission" date="2020-11" db="EMBL/GenBank/DDBJ databases">
        <authorList>
            <person name="McCartney M.A."/>
            <person name="Auch B."/>
            <person name="Kono T."/>
            <person name="Mallez S."/>
            <person name="Becker A."/>
            <person name="Gohl D.M."/>
            <person name="Silverstein K.A.T."/>
            <person name="Koren S."/>
            <person name="Bechman K.B."/>
            <person name="Herman A."/>
            <person name="Abrahante J.E."/>
            <person name="Garbe J."/>
        </authorList>
    </citation>
    <scope>NUCLEOTIDE SEQUENCE</scope>
    <source>
        <strain evidence="1">Duluth1</strain>
        <tissue evidence="1">Whole animal</tissue>
    </source>
</reference>
<protein>
    <submittedName>
        <fullName evidence="1">Uncharacterized protein</fullName>
    </submittedName>
</protein>
<organism evidence="1 2">
    <name type="scientific">Dreissena polymorpha</name>
    <name type="common">Zebra mussel</name>
    <name type="synonym">Mytilus polymorpha</name>
    <dbReference type="NCBI Taxonomy" id="45954"/>
    <lineage>
        <taxon>Eukaryota</taxon>
        <taxon>Metazoa</taxon>
        <taxon>Spiralia</taxon>
        <taxon>Lophotrochozoa</taxon>
        <taxon>Mollusca</taxon>
        <taxon>Bivalvia</taxon>
        <taxon>Autobranchia</taxon>
        <taxon>Heteroconchia</taxon>
        <taxon>Euheterodonta</taxon>
        <taxon>Imparidentia</taxon>
        <taxon>Neoheterodontei</taxon>
        <taxon>Myida</taxon>
        <taxon>Dreissenoidea</taxon>
        <taxon>Dreissenidae</taxon>
        <taxon>Dreissena</taxon>
    </lineage>
</organism>
<sequence length="50" mass="5218">MSNTCQNNPRCGASRSALVADTACSQIWQLSVQPSLVVASSSLTRKPPVG</sequence>
<dbReference type="EMBL" id="JAIWYP010000010">
    <property type="protein sequence ID" value="KAH3747569.1"/>
    <property type="molecule type" value="Genomic_DNA"/>
</dbReference>
<gene>
    <name evidence="1" type="ORF">DPMN_181996</name>
</gene>
<proteinExistence type="predicted"/>